<keyword evidence="1" id="KW-0812">Transmembrane</keyword>
<dbReference type="Proteomes" id="UP000000305">
    <property type="component" value="Unassembled WGS sequence"/>
</dbReference>
<name>E9GZU5_DAPPU</name>
<dbReference type="HOGENOM" id="CLU_1526745_0_0_1"/>
<sequence>MPPKTVGLFGVPKAWLRVVEGQYWLILHAHFLIWIYVHVDIKKRLQQAISRDKLLLEPVDRNSTDGVLVSQDFSSGCRSRIYRDEMSVADLMPSPTAFNETDMDSSSTDHQLKSTTVLKFAADSSYMLDSNNNDPEMSIYKDQHGNAEIGIQLINATTNDDESHLKIYFESLGVQY</sequence>
<dbReference type="InParanoid" id="E9GZU5"/>
<proteinExistence type="predicted"/>
<keyword evidence="1" id="KW-0472">Membrane</keyword>
<dbReference type="EMBL" id="GL732579">
    <property type="protein sequence ID" value="EFX74873.1"/>
    <property type="molecule type" value="Genomic_DNA"/>
</dbReference>
<reference evidence="2 3" key="1">
    <citation type="journal article" date="2011" name="Science">
        <title>The ecoresponsive genome of Daphnia pulex.</title>
        <authorList>
            <person name="Colbourne J.K."/>
            <person name="Pfrender M.E."/>
            <person name="Gilbert D."/>
            <person name="Thomas W.K."/>
            <person name="Tucker A."/>
            <person name="Oakley T.H."/>
            <person name="Tokishita S."/>
            <person name="Aerts A."/>
            <person name="Arnold G.J."/>
            <person name="Basu M.K."/>
            <person name="Bauer D.J."/>
            <person name="Caceres C.E."/>
            <person name="Carmel L."/>
            <person name="Casola C."/>
            <person name="Choi J.H."/>
            <person name="Detter J.C."/>
            <person name="Dong Q."/>
            <person name="Dusheyko S."/>
            <person name="Eads B.D."/>
            <person name="Frohlich T."/>
            <person name="Geiler-Samerotte K.A."/>
            <person name="Gerlach D."/>
            <person name="Hatcher P."/>
            <person name="Jogdeo S."/>
            <person name="Krijgsveld J."/>
            <person name="Kriventseva E.V."/>
            <person name="Kultz D."/>
            <person name="Laforsch C."/>
            <person name="Lindquist E."/>
            <person name="Lopez J."/>
            <person name="Manak J.R."/>
            <person name="Muller J."/>
            <person name="Pangilinan J."/>
            <person name="Patwardhan R.P."/>
            <person name="Pitluck S."/>
            <person name="Pritham E.J."/>
            <person name="Rechtsteiner A."/>
            <person name="Rho M."/>
            <person name="Rogozin I.B."/>
            <person name="Sakarya O."/>
            <person name="Salamov A."/>
            <person name="Schaack S."/>
            <person name="Shapiro H."/>
            <person name="Shiga Y."/>
            <person name="Skalitzky C."/>
            <person name="Smith Z."/>
            <person name="Souvorov A."/>
            <person name="Sung W."/>
            <person name="Tang Z."/>
            <person name="Tsuchiya D."/>
            <person name="Tu H."/>
            <person name="Vos H."/>
            <person name="Wang M."/>
            <person name="Wolf Y.I."/>
            <person name="Yamagata H."/>
            <person name="Yamada T."/>
            <person name="Ye Y."/>
            <person name="Shaw J.R."/>
            <person name="Andrews J."/>
            <person name="Crease T.J."/>
            <person name="Tang H."/>
            <person name="Lucas S.M."/>
            <person name="Robertson H.M."/>
            <person name="Bork P."/>
            <person name="Koonin E.V."/>
            <person name="Zdobnov E.M."/>
            <person name="Grigoriev I.V."/>
            <person name="Lynch M."/>
            <person name="Boore J.L."/>
        </authorList>
    </citation>
    <scope>NUCLEOTIDE SEQUENCE [LARGE SCALE GENOMIC DNA]</scope>
</reference>
<gene>
    <name evidence="2" type="ORF">DAPPUDRAFT_323807</name>
</gene>
<evidence type="ECO:0000313" key="3">
    <source>
        <dbReference type="Proteomes" id="UP000000305"/>
    </source>
</evidence>
<keyword evidence="3" id="KW-1185">Reference proteome</keyword>
<organism evidence="2 3">
    <name type="scientific">Daphnia pulex</name>
    <name type="common">Water flea</name>
    <dbReference type="NCBI Taxonomy" id="6669"/>
    <lineage>
        <taxon>Eukaryota</taxon>
        <taxon>Metazoa</taxon>
        <taxon>Ecdysozoa</taxon>
        <taxon>Arthropoda</taxon>
        <taxon>Crustacea</taxon>
        <taxon>Branchiopoda</taxon>
        <taxon>Diplostraca</taxon>
        <taxon>Cladocera</taxon>
        <taxon>Anomopoda</taxon>
        <taxon>Daphniidae</taxon>
        <taxon>Daphnia</taxon>
    </lineage>
</organism>
<keyword evidence="1" id="KW-1133">Transmembrane helix</keyword>
<dbReference type="AlphaFoldDB" id="E9GZU5"/>
<evidence type="ECO:0000256" key="1">
    <source>
        <dbReference type="SAM" id="Phobius"/>
    </source>
</evidence>
<protein>
    <submittedName>
        <fullName evidence="2">Uncharacterized protein</fullName>
    </submittedName>
</protein>
<dbReference type="KEGG" id="dpx:DAPPUDRAFT_323807"/>
<accession>E9GZU5</accession>
<evidence type="ECO:0000313" key="2">
    <source>
        <dbReference type="EMBL" id="EFX74873.1"/>
    </source>
</evidence>
<feature type="transmembrane region" description="Helical" evidence="1">
    <location>
        <begin position="23"/>
        <end position="41"/>
    </location>
</feature>